<comment type="caution">
    <text evidence="2">Lacks conserved residue(s) required for the propagation of feature annotation.</text>
</comment>
<dbReference type="GO" id="GO:0000160">
    <property type="term" value="P:phosphorelay signal transduction system"/>
    <property type="evidence" value="ECO:0007669"/>
    <property type="project" value="InterPro"/>
</dbReference>
<accession>A0A917IU63</accession>
<reference evidence="4" key="2">
    <citation type="submission" date="2020-09" db="EMBL/GenBank/DDBJ databases">
        <authorList>
            <person name="Sun Q."/>
            <person name="Zhou Y."/>
        </authorList>
    </citation>
    <scope>NUCLEOTIDE SEQUENCE</scope>
    <source>
        <strain evidence="4">CGMCC 1.15290</strain>
    </source>
</reference>
<dbReference type="PROSITE" id="PS50110">
    <property type="entry name" value="RESPONSE_REGULATORY"/>
    <property type="match status" value="1"/>
</dbReference>
<evidence type="ECO:0000259" key="3">
    <source>
        <dbReference type="PROSITE" id="PS50110"/>
    </source>
</evidence>
<dbReference type="PANTHER" id="PTHR44591:SF3">
    <property type="entry name" value="RESPONSE REGULATORY DOMAIN-CONTAINING PROTEIN"/>
    <property type="match status" value="1"/>
</dbReference>
<dbReference type="PANTHER" id="PTHR44591">
    <property type="entry name" value="STRESS RESPONSE REGULATOR PROTEIN 1"/>
    <property type="match status" value="1"/>
</dbReference>
<evidence type="ECO:0000256" key="1">
    <source>
        <dbReference type="ARBA" id="ARBA00022553"/>
    </source>
</evidence>
<gene>
    <name evidence="4" type="ORF">GCM10011379_15110</name>
</gene>
<keyword evidence="5" id="KW-1185">Reference proteome</keyword>
<dbReference type="SMART" id="SM00448">
    <property type="entry name" value="REC"/>
    <property type="match status" value="1"/>
</dbReference>
<sequence>MNTHTPADNRKTILVADDDPVFCTIISRILGAHFQVTTVSGSYTAIEALRQNTMPDLLVMETRMPDMDGMETIKMIRENLNCHIPAIALTADCFAQEEQLLTAGFQNVMIKPVSSQLLKDLCFSMTETPVPA</sequence>
<dbReference type="AlphaFoldDB" id="A0A917IU63"/>
<proteinExistence type="predicted"/>
<organism evidence="4 5">
    <name type="scientific">Filimonas zeae</name>
    <dbReference type="NCBI Taxonomy" id="1737353"/>
    <lineage>
        <taxon>Bacteria</taxon>
        <taxon>Pseudomonadati</taxon>
        <taxon>Bacteroidota</taxon>
        <taxon>Chitinophagia</taxon>
        <taxon>Chitinophagales</taxon>
        <taxon>Chitinophagaceae</taxon>
        <taxon>Filimonas</taxon>
    </lineage>
</organism>
<evidence type="ECO:0000313" key="4">
    <source>
        <dbReference type="EMBL" id="GGH63798.1"/>
    </source>
</evidence>
<reference evidence="4" key="1">
    <citation type="journal article" date="2014" name="Int. J. Syst. Evol. Microbiol.">
        <title>Complete genome sequence of Corynebacterium casei LMG S-19264T (=DSM 44701T), isolated from a smear-ripened cheese.</title>
        <authorList>
            <consortium name="US DOE Joint Genome Institute (JGI-PGF)"/>
            <person name="Walter F."/>
            <person name="Albersmeier A."/>
            <person name="Kalinowski J."/>
            <person name="Ruckert C."/>
        </authorList>
    </citation>
    <scope>NUCLEOTIDE SEQUENCE</scope>
    <source>
        <strain evidence="4">CGMCC 1.15290</strain>
    </source>
</reference>
<evidence type="ECO:0000256" key="2">
    <source>
        <dbReference type="PROSITE-ProRule" id="PRU00169"/>
    </source>
</evidence>
<dbReference type="Gene3D" id="3.40.50.2300">
    <property type="match status" value="1"/>
</dbReference>
<dbReference type="EMBL" id="BMIB01000002">
    <property type="protein sequence ID" value="GGH63798.1"/>
    <property type="molecule type" value="Genomic_DNA"/>
</dbReference>
<dbReference type="SUPFAM" id="SSF52172">
    <property type="entry name" value="CheY-like"/>
    <property type="match status" value="1"/>
</dbReference>
<keyword evidence="1" id="KW-0597">Phosphoprotein</keyword>
<evidence type="ECO:0000313" key="5">
    <source>
        <dbReference type="Proteomes" id="UP000627292"/>
    </source>
</evidence>
<dbReference type="Proteomes" id="UP000627292">
    <property type="component" value="Unassembled WGS sequence"/>
</dbReference>
<feature type="domain" description="Response regulatory" evidence="3">
    <location>
        <begin position="12"/>
        <end position="126"/>
    </location>
</feature>
<dbReference type="InterPro" id="IPR011006">
    <property type="entry name" value="CheY-like_superfamily"/>
</dbReference>
<comment type="caution">
    <text evidence="4">The sequence shown here is derived from an EMBL/GenBank/DDBJ whole genome shotgun (WGS) entry which is preliminary data.</text>
</comment>
<dbReference type="RefSeq" id="WP_188951424.1">
    <property type="nucleotide sequence ID" value="NZ_BMIB01000002.1"/>
</dbReference>
<name>A0A917IU63_9BACT</name>
<protein>
    <recommendedName>
        <fullName evidence="3">Response regulatory domain-containing protein</fullName>
    </recommendedName>
</protein>
<dbReference type="InterPro" id="IPR050595">
    <property type="entry name" value="Bact_response_regulator"/>
</dbReference>
<dbReference type="InterPro" id="IPR001789">
    <property type="entry name" value="Sig_transdc_resp-reg_receiver"/>
</dbReference>
<dbReference type="CDD" id="cd17546">
    <property type="entry name" value="REC_hyHK_CKI1_RcsC-like"/>
    <property type="match status" value="1"/>
</dbReference>
<dbReference type="Pfam" id="PF00072">
    <property type="entry name" value="Response_reg"/>
    <property type="match status" value="1"/>
</dbReference>